<dbReference type="GeneID" id="65562634"/>
<dbReference type="OrthoDB" id="34620at2157"/>
<gene>
    <name evidence="3" type="ORF">J5U23_01044</name>
</gene>
<accession>A0A8F5BMT6</accession>
<dbReference type="KEGG" id="sshi:J5U23_01044"/>
<dbReference type="InterPro" id="IPR006076">
    <property type="entry name" value="FAD-dep_OxRdtase"/>
</dbReference>
<reference evidence="3" key="1">
    <citation type="journal article" date="2021" name="Environ. Microbiol.">
        <title>New insights into the diversity and evolution of the archaeal mobilome from three complete genomes of Saccharolobus shibatae.</title>
        <authorList>
            <person name="Medvedeva S."/>
            <person name="Brandt D."/>
            <person name="Cvirkaite-Krupovic V."/>
            <person name="Liu Y."/>
            <person name="Severinov K."/>
            <person name="Ishino S."/>
            <person name="Ishino Y."/>
            <person name="Prangishvili D."/>
            <person name="Kalinowski J."/>
            <person name="Krupovic M."/>
        </authorList>
    </citation>
    <scope>NUCLEOTIDE SEQUENCE</scope>
    <source>
        <strain evidence="3">B12</strain>
    </source>
</reference>
<sequence length="304" mass="34035">MTKLIIVGSGITGLITALKYSGDVIILERNKSIANNSKASLWSIIPPLCSNHREDCEKGMRFYEEICEKYGIYCKKTHILRVSSKKIGGKIVDRKEIRSFEPQLNIEEAEFFDNGLFVEGDELFNILGTEFNIESNSEVTDILVEDNEIKSLLTSKGEVKGEFYIFATGYLTPKLFSKLGIEVNLFKGHLIITKKTSLNGILIVNDRIAVEGKNLYLNGDSKQNSSISIDYDEISKTINEIGRVLKIDTTSLEIRVGFRSVSKDGEPIVKKIYSNAILITGYRFGFALAPVLAEKAIQMIKYGH</sequence>
<dbReference type="PANTHER" id="PTHR13847">
    <property type="entry name" value="SARCOSINE DEHYDROGENASE-RELATED"/>
    <property type="match status" value="1"/>
</dbReference>
<keyword evidence="1" id="KW-0560">Oxidoreductase</keyword>
<dbReference type="AlphaFoldDB" id="A0A8F5BMT6"/>
<dbReference type="PANTHER" id="PTHR13847:SF289">
    <property type="entry name" value="GLYCINE OXIDASE"/>
    <property type="match status" value="1"/>
</dbReference>
<name>A0A8F5BMT6_SACSH</name>
<protein>
    <submittedName>
        <fullName evidence="3">FAD-dependent oxidoreductase</fullName>
    </submittedName>
</protein>
<dbReference type="RefSeq" id="WP_218259785.1">
    <property type="nucleotide sequence ID" value="NZ_CP077717.1"/>
</dbReference>
<dbReference type="GO" id="GO:0016491">
    <property type="term" value="F:oxidoreductase activity"/>
    <property type="evidence" value="ECO:0007669"/>
    <property type="project" value="UniProtKB-KW"/>
</dbReference>
<dbReference type="Proteomes" id="UP000694018">
    <property type="component" value="Chromosome"/>
</dbReference>
<proteinExistence type="predicted"/>
<evidence type="ECO:0000313" key="4">
    <source>
        <dbReference type="Proteomes" id="UP000694018"/>
    </source>
</evidence>
<evidence type="ECO:0000256" key="1">
    <source>
        <dbReference type="ARBA" id="ARBA00023002"/>
    </source>
</evidence>
<dbReference type="EMBL" id="CP077717">
    <property type="protein sequence ID" value="QXJ28176.1"/>
    <property type="molecule type" value="Genomic_DNA"/>
</dbReference>
<feature type="domain" description="FAD dependent oxidoreductase" evidence="2">
    <location>
        <begin position="4"/>
        <end position="296"/>
    </location>
</feature>
<evidence type="ECO:0000259" key="2">
    <source>
        <dbReference type="Pfam" id="PF01266"/>
    </source>
</evidence>
<dbReference type="GO" id="GO:0005737">
    <property type="term" value="C:cytoplasm"/>
    <property type="evidence" value="ECO:0007669"/>
    <property type="project" value="TreeGrafter"/>
</dbReference>
<evidence type="ECO:0000313" key="3">
    <source>
        <dbReference type="EMBL" id="QXJ28176.1"/>
    </source>
</evidence>
<dbReference type="Pfam" id="PF01266">
    <property type="entry name" value="DAO"/>
    <property type="match status" value="1"/>
</dbReference>
<organism evidence="3 4">
    <name type="scientific">Saccharolobus shibatae (strain ATCC 51178 / DSM 5389 / JCM 8931 / NBRC 15437 / B12)</name>
    <name type="common">Sulfolobus shibatae</name>
    <dbReference type="NCBI Taxonomy" id="523848"/>
    <lineage>
        <taxon>Archaea</taxon>
        <taxon>Thermoproteota</taxon>
        <taxon>Thermoprotei</taxon>
        <taxon>Sulfolobales</taxon>
        <taxon>Sulfolobaceae</taxon>
        <taxon>Saccharolobus</taxon>
    </lineage>
</organism>